<dbReference type="RefSeq" id="WP_187320663.1">
    <property type="nucleotide sequence ID" value="NZ_JACSCY010000014.1"/>
</dbReference>
<keyword evidence="3" id="KW-1185">Reference proteome</keyword>
<evidence type="ECO:0000313" key="2">
    <source>
        <dbReference type="EMBL" id="MBC6612424.1"/>
    </source>
</evidence>
<sequence length="426" mass="47985">MKLSVTSSLPGEAVASDGHIFQERLYTSKPSYRRGGKSCYLCHARKRLIQATPEEAVRQAFIRFLLHEVKVPPDSLRAEVPMSYFEVGAVGRADIIIFARKRDGLDEAVAIIECKAPSLPILDSHLTQVERYDEIVGAELVIVTNGRDIRIRQRRKGAYQEIVHVPTYQQMVARTSLKLQTDLGVWLFERATHRPLSRKLITSLQDEGIVGLDTPATLHSFLVNLHGLFENEPTVTPTLTTDVLSRFHDNGPRYESYGNAAGGSWPSNYRCFLLRYRRNDYIVGLTICAKEKREHTSAQGTSAGTTMLCVSVDEGTRSHLSLQLALDRFTRCVGEQVTIWHDGTLTNGKKGPVKRQQVLAYVSKHAPDLLNEEGEIVLGHVDNAQRLLWDQPPTVSLVANLIRYALLRDEYRRLYNRRSKKTIAAP</sequence>
<proteinExistence type="predicted"/>
<evidence type="ECO:0000259" key="1">
    <source>
        <dbReference type="Pfam" id="PF13588"/>
    </source>
</evidence>
<evidence type="ECO:0000313" key="3">
    <source>
        <dbReference type="Proteomes" id="UP000622017"/>
    </source>
</evidence>
<feature type="domain" description="Type I restriction enzyme R protein N-terminal" evidence="1">
    <location>
        <begin position="53"/>
        <end position="166"/>
    </location>
</feature>
<gene>
    <name evidence="2" type="ORF">H8B15_15985</name>
</gene>
<accession>A0ABR7MMX0</accession>
<organism evidence="2 3">
    <name type="scientific">Hymenobacter citatus</name>
    <dbReference type="NCBI Taxonomy" id="2763506"/>
    <lineage>
        <taxon>Bacteria</taxon>
        <taxon>Pseudomonadati</taxon>
        <taxon>Bacteroidota</taxon>
        <taxon>Cytophagia</taxon>
        <taxon>Cytophagales</taxon>
        <taxon>Hymenobacteraceae</taxon>
        <taxon>Hymenobacter</taxon>
    </lineage>
</organism>
<dbReference type="EMBL" id="JACSCY010000014">
    <property type="protein sequence ID" value="MBC6612424.1"/>
    <property type="molecule type" value="Genomic_DNA"/>
</dbReference>
<dbReference type="Pfam" id="PF13588">
    <property type="entry name" value="HSDR_N_2"/>
    <property type="match status" value="1"/>
</dbReference>
<name>A0ABR7MMX0_9BACT</name>
<dbReference type="InterPro" id="IPR029464">
    <property type="entry name" value="HSDR_N"/>
</dbReference>
<comment type="caution">
    <text evidence="2">The sequence shown here is derived from an EMBL/GenBank/DDBJ whole genome shotgun (WGS) entry which is preliminary data.</text>
</comment>
<dbReference type="Gene3D" id="3.90.1570.30">
    <property type="match status" value="1"/>
</dbReference>
<reference evidence="2 3" key="1">
    <citation type="submission" date="2020-08" db="EMBL/GenBank/DDBJ databases">
        <title>Hymenobacter sp.</title>
        <authorList>
            <person name="Kim M.K."/>
        </authorList>
    </citation>
    <scope>NUCLEOTIDE SEQUENCE [LARGE SCALE GENOMIC DNA]</scope>
    <source>
        <strain evidence="2 3">BT507</strain>
    </source>
</reference>
<dbReference type="Proteomes" id="UP000622017">
    <property type="component" value="Unassembled WGS sequence"/>
</dbReference>
<protein>
    <submittedName>
        <fullName evidence="2">Type I restriction enzyme HsdR N-terminal domain-containing protein</fullName>
    </submittedName>
</protein>